<dbReference type="AlphaFoldDB" id="A0A9Q1E5X0"/>
<dbReference type="InterPro" id="IPR036179">
    <property type="entry name" value="Ig-like_dom_sf"/>
</dbReference>
<dbReference type="GO" id="GO:0016020">
    <property type="term" value="C:membrane"/>
    <property type="evidence" value="ECO:0007669"/>
    <property type="project" value="UniProtKB-SubCell"/>
</dbReference>
<evidence type="ECO:0000256" key="5">
    <source>
        <dbReference type="SAM" id="Phobius"/>
    </source>
</evidence>
<evidence type="ECO:0000256" key="2">
    <source>
        <dbReference type="ARBA" id="ARBA00023136"/>
    </source>
</evidence>
<dbReference type="SUPFAM" id="SSF48726">
    <property type="entry name" value="Immunoglobulin"/>
    <property type="match status" value="3"/>
</dbReference>
<dbReference type="InterPro" id="IPR013783">
    <property type="entry name" value="Ig-like_fold"/>
</dbReference>
<feature type="region of interest" description="Disordered" evidence="4">
    <location>
        <begin position="1"/>
        <end position="31"/>
    </location>
</feature>
<feature type="compositionally biased region" description="Polar residues" evidence="4">
    <location>
        <begin position="1"/>
        <end position="12"/>
    </location>
</feature>
<dbReference type="PROSITE" id="PS50835">
    <property type="entry name" value="IG_LIKE"/>
    <property type="match status" value="3"/>
</dbReference>
<keyword evidence="3" id="KW-1015">Disulfide bond</keyword>
<sequence length="454" mass="49389">MGNSVSNSQGVSFQRKEDRIKLDDSLSKPKGARRIATSRKVCVTAGTHLSRASPVRYVLQPVTPGDNWGIYSPASPSLSVSGELKAGKAVIASCSVSHSCPSGLPHLTWNHTGTLIVQSEQLTNGQWRVTSNLTFTAANSDNNKRLTCTAEYQHNTSEQRSKILNVKYAPASVEVETESTVVREGDTVELRCSSDSNPPAHSYQWYNITGTLLSEEKTYKLHNVSRRNTAFYCAAINTEGHKNSTPVKISVEYAPASVEVETESTVVREGDTVELRCSSDSNPPAHSYQWYNITGTLLSEEKTYKLHNVSRRITAFYCAATNTEGHKNSTPVKISVEYAPEIKEGLACTTKTTGVACLCIVDSEPPPEIEWLLPVGTHASSSTERHGSITLGILRSTQRLTETVTCQASNSRGNTATTFSPSQTDKPLYCVIAVASVLLVAALAVMVWLTRRNG</sequence>
<comment type="caution">
    <text evidence="7">The sequence shown here is derived from an EMBL/GenBank/DDBJ whole genome shotgun (WGS) entry which is preliminary data.</text>
</comment>
<dbReference type="InterPro" id="IPR013162">
    <property type="entry name" value="CD80_C2-set"/>
</dbReference>
<evidence type="ECO:0000256" key="3">
    <source>
        <dbReference type="ARBA" id="ARBA00023157"/>
    </source>
</evidence>
<keyword evidence="5" id="KW-1133">Transmembrane helix</keyword>
<keyword evidence="2 5" id="KW-0472">Membrane</keyword>
<evidence type="ECO:0000256" key="4">
    <source>
        <dbReference type="SAM" id="MobiDB-lite"/>
    </source>
</evidence>
<reference evidence="7" key="1">
    <citation type="journal article" date="2023" name="Science">
        <title>Genome structures resolve the early diversification of teleost fishes.</title>
        <authorList>
            <person name="Parey E."/>
            <person name="Louis A."/>
            <person name="Montfort J."/>
            <person name="Bouchez O."/>
            <person name="Roques C."/>
            <person name="Iampietro C."/>
            <person name="Lluch J."/>
            <person name="Castinel A."/>
            <person name="Donnadieu C."/>
            <person name="Desvignes T."/>
            <person name="Floi Bucao C."/>
            <person name="Jouanno E."/>
            <person name="Wen M."/>
            <person name="Mejri S."/>
            <person name="Dirks R."/>
            <person name="Jansen H."/>
            <person name="Henkel C."/>
            <person name="Chen W.J."/>
            <person name="Zahm M."/>
            <person name="Cabau C."/>
            <person name="Klopp C."/>
            <person name="Thompson A.W."/>
            <person name="Robinson-Rechavi M."/>
            <person name="Braasch I."/>
            <person name="Lecointre G."/>
            <person name="Bobe J."/>
            <person name="Postlethwait J.H."/>
            <person name="Berthelot C."/>
            <person name="Roest Crollius H."/>
            <person name="Guiguen Y."/>
        </authorList>
    </citation>
    <scope>NUCLEOTIDE SEQUENCE</scope>
    <source>
        <strain evidence="7">WJC10195</strain>
    </source>
</reference>
<dbReference type="SMART" id="SM00409">
    <property type="entry name" value="IG"/>
    <property type="match status" value="3"/>
</dbReference>
<name>A0A9Q1E5X0_SYNKA</name>
<feature type="compositionally biased region" description="Basic and acidic residues" evidence="4">
    <location>
        <begin position="14"/>
        <end position="27"/>
    </location>
</feature>
<feature type="domain" description="Ig-like" evidence="6">
    <location>
        <begin position="170"/>
        <end position="250"/>
    </location>
</feature>
<evidence type="ECO:0000313" key="8">
    <source>
        <dbReference type="Proteomes" id="UP001152622"/>
    </source>
</evidence>
<dbReference type="EMBL" id="JAINUF010000024">
    <property type="protein sequence ID" value="KAJ8332801.1"/>
    <property type="molecule type" value="Genomic_DNA"/>
</dbReference>
<dbReference type="Gene3D" id="2.60.40.10">
    <property type="entry name" value="Immunoglobulins"/>
    <property type="match status" value="4"/>
</dbReference>
<feature type="transmembrane region" description="Helical" evidence="5">
    <location>
        <begin position="428"/>
        <end position="449"/>
    </location>
</feature>
<dbReference type="PANTHER" id="PTHR46484:SF1">
    <property type="entry name" value="SCHWANN CELL MYELIN PROTEIN-RELATED"/>
    <property type="match status" value="1"/>
</dbReference>
<accession>A0A9Q1E5X0</accession>
<protein>
    <recommendedName>
        <fullName evidence="6">Ig-like domain-containing protein</fullName>
    </recommendedName>
</protein>
<dbReference type="InterPro" id="IPR003599">
    <property type="entry name" value="Ig_sub"/>
</dbReference>
<evidence type="ECO:0000256" key="1">
    <source>
        <dbReference type="ARBA" id="ARBA00004167"/>
    </source>
</evidence>
<comment type="subcellular location">
    <subcellularLocation>
        <location evidence="1">Membrane</location>
        <topology evidence="1">Single-pass membrane protein</topology>
    </subcellularLocation>
</comment>
<proteinExistence type="predicted"/>
<dbReference type="Proteomes" id="UP001152622">
    <property type="component" value="Chromosome 24"/>
</dbReference>
<gene>
    <name evidence="7" type="ORF">SKAU_G00416970</name>
</gene>
<dbReference type="PANTHER" id="PTHR46484">
    <property type="entry name" value="SI:CH211-171H4.5-RELATED"/>
    <property type="match status" value="1"/>
</dbReference>
<evidence type="ECO:0000259" key="6">
    <source>
        <dbReference type="PROSITE" id="PS50835"/>
    </source>
</evidence>
<dbReference type="Pfam" id="PF08205">
    <property type="entry name" value="C2-set_2"/>
    <property type="match status" value="1"/>
</dbReference>
<feature type="domain" description="Ig-like" evidence="6">
    <location>
        <begin position="255"/>
        <end position="335"/>
    </location>
</feature>
<dbReference type="OrthoDB" id="5843397at2759"/>
<feature type="domain" description="Ig-like" evidence="6">
    <location>
        <begin position="76"/>
        <end position="165"/>
    </location>
</feature>
<organism evidence="7 8">
    <name type="scientific">Synaphobranchus kaupii</name>
    <name type="common">Kaup's arrowtooth eel</name>
    <dbReference type="NCBI Taxonomy" id="118154"/>
    <lineage>
        <taxon>Eukaryota</taxon>
        <taxon>Metazoa</taxon>
        <taxon>Chordata</taxon>
        <taxon>Craniata</taxon>
        <taxon>Vertebrata</taxon>
        <taxon>Euteleostomi</taxon>
        <taxon>Actinopterygii</taxon>
        <taxon>Neopterygii</taxon>
        <taxon>Teleostei</taxon>
        <taxon>Anguilliformes</taxon>
        <taxon>Synaphobranchidae</taxon>
        <taxon>Synaphobranchus</taxon>
    </lineage>
</organism>
<evidence type="ECO:0000313" key="7">
    <source>
        <dbReference type="EMBL" id="KAJ8332801.1"/>
    </source>
</evidence>
<dbReference type="Pfam" id="PF13895">
    <property type="entry name" value="Ig_2"/>
    <property type="match status" value="2"/>
</dbReference>
<keyword evidence="8" id="KW-1185">Reference proteome</keyword>
<keyword evidence="5" id="KW-0812">Transmembrane</keyword>
<dbReference type="InterPro" id="IPR007110">
    <property type="entry name" value="Ig-like_dom"/>
</dbReference>